<keyword evidence="11 14" id="KW-0503">Monooxygenase</keyword>
<keyword evidence="9 14" id="KW-0560">Oxidoreductase</keyword>
<name>A0AA38IGF9_9CUCU</name>
<dbReference type="PRINTS" id="PR00385">
    <property type="entry name" value="P450"/>
</dbReference>
<dbReference type="GO" id="GO:0005789">
    <property type="term" value="C:endoplasmic reticulum membrane"/>
    <property type="evidence" value="ECO:0007669"/>
    <property type="project" value="UniProtKB-SubCell"/>
</dbReference>
<dbReference type="AlphaFoldDB" id="A0AA38IGF9"/>
<sequence>MYRLHPLLEILTGFSLLLTSTAIVYYKWKYTYWKKKNLPYLQPTIPFGNLQSLVTTTDSLGMVLKRLYEELKRKNHPHGGVYFFARHIYMVVNVENIDRMLSKDFHHFVDRGLYYNEKDDPISAHLFCIGGKKWRNLRVQLSETFTSGKIKAMFDVFTHCEKNLQEIFEILHQKKQPIDIKDVLSCFTTDVIGRCAFGMNCDTLKAEDSPLRTYVKKFFTYSIGRLLVALFTMNFPNAARNLNIKAVPKDISNFFDKLFRNIVHDRETNNYVKDDYIQILINMKNSKLARDEGYNHDGKTVTIEELTAQSFLLFVAGVENASIAPTWALYELAKNQEIQQKVRNEINIVMDKHDGKITYDTIQEMTYMNQVLYETLRKYPPIPFLNRQCVKDYKIPEHSVIIERGTRVVIPVLGIHYDEEYYPDPDKFDPERFDEKKLTARHRCCFIPFGFGPRMCLGLRFAMMQAKVVLTSLLKNYNFTLNEKTKEPLKFSKNSVSVQAEGGIWLDVKKY</sequence>
<evidence type="ECO:0000256" key="4">
    <source>
        <dbReference type="ARBA" id="ARBA00010617"/>
    </source>
</evidence>
<comment type="cofactor">
    <cofactor evidence="1 13">
        <name>heme</name>
        <dbReference type="ChEBI" id="CHEBI:30413"/>
    </cofactor>
</comment>
<evidence type="ECO:0000256" key="12">
    <source>
        <dbReference type="ARBA" id="ARBA00023136"/>
    </source>
</evidence>
<dbReference type="InterPro" id="IPR050476">
    <property type="entry name" value="Insect_CytP450_Detox"/>
</dbReference>
<dbReference type="GO" id="GO:0020037">
    <property type="term" value="F:heme binding"/>
    <property type="evidence" value="ECO:0007669"/>
    <property type="project" value="InterPro"/>
</dbReference>
<comment type="caution">
    <text evidence="16">The sequence shown here is derived from an EMBL/GenBank/DDBJ whole genome shotgun (WGS) entry which is preliminary data.</text>
</comment>
<evidence type="ECO:0000256" key="11">
    <source>
        <dbReference type="ARBA" id="ARBA00023033"/>
    </source>
</evidence>
<dbReference type="InterPro" id="IPR002401">
    <property type="entry name" value="Cyt_P450_E_grp-I"/>
</dbReference>
<evidence type="ECO:0000256" key="6">
    <source>
        <dbReference type="ARBA" id="ARBA00022723"/>
    </source>
</evidence>
<keyword evidence="15" id="KW-1133">Transmembrane helix</keyword>
<keyword evidence="10 13" id="KW-0408">Iron</keyword>
<dbReference type="InterPro" id="IPR017972">
    <property type="entry name" value="Cyt_P450_CS"/>
</dbReference>
<dbReference type="PANTHER" id="PTHR24292">
    <property type="entry name" value="CYTOCHROME P450"/>
    <property type="match status" value="1"/>
</dbReference>
<dbReference type="InterPro" id="IPR001128">
    <property type="entry name" value="Cyt_P450"/>
</dbReference>
<gene>
    <name evidence="16" type="ORF">Zmor_014581</name>
</gene>
<evidence type="ECO:0000256" key="5">
    <source>
        <dbReference type="ARBA" id="ARBA00022617"/>
    </source>
</evidence>
<keyword evidence="17" id="KW-1185">Reference proteome</keyword>
<evidence type="ECO:0000256" key="2">
    <source>
        <dbReference type="ARBA" id="ARBA00004174"/>
    </source>
</evidence>
<dbReference type="PROSITE" id="PS00086">
    <property type="entry name" value="CYTOCHROME_P450"/>
    <property type="match status" value="1"/>
</dbReference>
<evidence type="ECO:0000256" key="14">
    <source>
        <dbReference type="RuleBase" id="RU000461"/>
    </source>
</evidence>
<feature type="transmembrane region" description="Helical" evidence="15">
    <location>
        <begin position="6"/>
        <end position="26"/>
    </location>
</feature>
<dbReference type="SUPFAM" id="SSF48264">
    <property type="entry name" value="Cytochrome P450"/>
    <property type="match status" value="1"/>
</dbReference>
<keyword evidence="15" id="KW-0812">Transmembrane</keyword>
<comment type="similarity">
    <text evidence="4 14">Belongs to the cytochrome P450 family.</text>
</comment>
<comment type="subcellular location">
    <subcellularLocation>
        <location evidence="3">Endoplasmic reticulum membrane</location>
        <topology evidence="3">Peripheral membrane protein</topology>
    </subcellularLocation>
    <subcellularLocation>
        <location evidence="2">Microsome membrane</location>
        <topology evidence="2">Peripheral membrane protein</topology>
    </subcellularLocation>
</comment>
<evidence type="ECO:0000256" key="13">
    <source>
        <dbReference type="PIRSR" id="PIRSR602401-1"/>
    </source>
</evidence>
<keyword evidence="7" id="KW-0256">Endoplasmic reticulum</keyword>
<evidence type="ECO:0000256" key="7">
    <source>
        <dbReference type="ARBA" id="ARBA00022824"/>
    </source>
</evidence>
<proteinExistence type="inferred from homology"/>
<evidence type="ECO:0000313" key="17">
    <source>
        <dbReference type="Proteomes" id="UP001168821"/>
    </source>
</evidence>
<evidence type="ECO:0000256" key="1">
    <source>
        <dbReference type="ARBA" id="ARBA00001971"/>
    </source>
</evidence>
<dbReference type="FunFam" id="1.10.630.10:FF:000042">
    <property type="entry name" value="Cytochrome P450"/>
    <property type="match status" value="1"/>
</dbReference>
<dbReference type="PRINTS" id="PR00463">
    <property type="entry name" value="EP450I"/>
</dbReference>
<evidence type="ECO:0000313" key="16">
    <source>
        <dbReference type="EMBL" id="KAJ3655450.1"/>
    </source>
</evidence>
<evidence type="ECO:0000256" key="10">
    <source>
        <dbReference type="ARBA" id="ARBA00023004"/>
    </source>
</evidence>
<keyword evidence="8" id="KW-0492">Microsome</keyword>
<keyword evidence="6 13" id="KW-0479">Metal-binding</keyword>
<dbReference type="InterPro" id="IPR036396">
    <property type="entry name" value="Cyt_P450_sf"/>
</dbReference>
<dbReference type="PANTHER" id="PTHR24292:SF100">
    <property type="entry name" value="CYTOCHROME P450 6A16, ISOFORM B-RELATED"/>
    <property type="match status" value="1"/>
</dbReference>
<evidence type="ECO:0000256" key="15">
    <source>
        <dbReference type="SAM" id="Phobius"/>
    </source>
</evidence>
<dbReference type="GO" id="GO:0016705">
    <property type="term" value="F:oxidoreductase activity, acting on paired donors, with incorporation or reduction of molecular oxygen"/>
    <property type="evidence" value="ECO:0007669"/>
    <property type="project" value="InterPro"/>
</dbReference>
<evidence type="ECO:0008006" key="18">
    <source>
        <dbReference type="Google" id="ProtNLM"/>
    </source>
</evidence>
<accession>A0AA38IGF9</accession>
<evidence type="ECO:0000256" key="9">
    <source>
        <dbReference type="ARBA" id="ARBA00023002"/>
    </source>
</evidence>
<dbReference type="GO" id="GO:0004497">
    <property type="term" value="F:monooxygenase activity"/>
    <property type="evidence" value="ECO:0007669"/>
    <property type="project" value="UniProtKB-KW"/>
</dbReference>
<dbReference type="CDD" id="cd11056">
    <property type="entry name" value="CYP6-like"/>
    <property type="match status" value="1"/>
</dbReference>
<dbReference type="Gene3D" id="1.10.630.10">
    <property type="entry name" value="Cytochrome P450"/>
    <property type="match status" value="1"/>
</dbReference>
<feature type="binding site" description="axial binding residue" evidence="13">
    <location>
        <position position="456"/>
    </location>
    <ligand>
        <name>heme</name>
        <dbReference type="ChEBI" id="CHEBI:30413"/>
    </ligand>
    <ligandPart>
        <name>Fe</name>
        <dbReference type="ChEBI" id="CHEBI:18248"/>
    </ligandPart>
</feature>
<dbReference type="Proteomes" id="UP001168821">
    <property type="component" value="Unassembled WGS sequence"/>
</dbReference>
<dbReference type="EMBL" id="JALNTZ010000004">
    <property type="protein sequence ID" value="KAJ3655450.1"/>
    <property type="molecule type" value="Genomic_DNA"/>
</dbReference>
<dbReference type="Pfam" id="PF00067">
    <property type="entry name" value="p450"/>
    <property type="match status" value="1"/>
</dbReference>
<reference evidence="16" key="1">
    <citation type="journal article" date="2023" name="G3 (Bethesda)">
        <title>Whole genome assemblies of Zophobas morio and Tenebrio molitor.</title>
        <authorList>
            <person name="Kaur S."/>
            <person name="Stinson S.A."/>
            <person name="diCenzo G.C."/>
        </authorList>
    </citation>
    <scope>NUCLEOTIDE SEQUENCE</scope>
    <source>
        <strain evidence="16">QUZm001</strain>
    </source>
</reference>
<dbReference type="GO" id="GO:0005506">
    <property type="term" value="F:iron ion binding"/>
    <property type="evidence" value="ECO:0007669"/>
    <property type="project" value="InterPro"/>
</dbReference>
<protein>
    <recommendedName>
        <fullName evidence="18">Cytochrome P450</fullName>
    </recommendedName>
</protein>
<evidence type="ECO:0000256" key="8">
    <source>
        <dbReference type="ARBA" id="ARBA00022848"/>
    </source>
</evidence>
<organism evidence="16 17">
    <name type="scientific">Zophobas morio</name>
    <dbReference type="NCBI Taxonomy" id="2755281"/>
    <lineage>
        <taxon>Eukaryota</taxon>
        <taxon>Metazoa</taxon>
        <taxon>Ecdysozoa</taxon>
        <taxon>Arthropoda</taxon>
        <taxon>Hexapoda</taxon>
        <taxon>Insecta</taxon>
        <taxon>Pterygota</taxon>
        <taxon>Neoptera</taxon>
        <taxon>Endopterygota</taxon>
        <taxon>Coleoptera</taxon>
        <taxon>Polyphaga</taxon>
        <taxon>Cucujiformia</taxon>
        <taxon>Tenebrionidae</taxon>
        <taxon>Zophobas</taxon>
    </lineage>
</organism>
<keyword evidence="12 15" id="KW-0472">Membrane</keyword>
<evidence type="ECO:0000256" key="3">
    <source>
        <dbReference type="ARBA" id="ARBA00004406"/>
    </source>
</evidence>
<keyword evidence="5 13" id="KW-0349">Heme</keyword>